<dbReference type="SUPFAM" id="SSF52129">
    <property type="entry name" value="Caspase-like"/>
    <property type="match status" value="1"/>
</dbReference>
<keyword evidence="6" id="KW-1185">Reference proteome</keyword>
<dbReference type="OrthoDB" id="3542505at2"/>
<dbReference type="InterPro" id="IPR029030">
    <property type="entry name" value="Caspase-like_dom_sf"/>
</dbReference>
<comment type="caution">
    <text evidence="5">The sequence shown here is derived from an EMBL/GenBank/DDBJ whole genome shotgun (WGS) entry which is preliminary data.</text>
</comment>
<dbReference type="Pfam" id="PF00656">
    <property type="entry name" value="Peptidase_C14"/>
    <property type="match status" value="1"/>
</dbReference>
<dbReference type="EMBL" id="RCDD01000006">
    <property type="protein sequence ID" value="RLK54481.1"/>
    <property type="molecule type" value="Genomic_DNA"/>
</dbReference>
<dbReference type="GO" id="GO:0006508">
    <property type="term" value="P:proteolysis"/>
    <property type="evidence" value="ECO:0007669"/>
    <property type="project" value="InterPro"/>
</dbReference>
<dbReference type="RefSeq" id="WP_121393778.1">
    <property type="nucleotide sequence ID" value="NZ_RCDD01000006.1"/>
</dbReference>
<sequence>MRLPDPARSRAILVGTSTYQATSLPDLPAVPANLHDLKSALTAPGLGGFAPQRCTVVENPGSTREVYRALREQTQAEDTVLVYFAGHGLVSPGRGELHFALADTDPDEVRVSALAFDLVRDLLRESPAANRVLVLDCCFSGRALGETMGAAVVGQVEVTGTYTLVATPPNAVALAPKGHRHTAFTGELLAVLRDGLPDGPDLLGLDDIARTVRSRMAARGYPTPGSVGSHNAGLLAIARNPVHVVTAAADDRPPAQPVRRRWRYPSVWVGVVVVVAAASAVLLAIRFVPNDDVGTTPSTSATTSTTSPATTVATSGFPAPPGPTIRSELPGGPPSLSSSSPRGSIRVYDKSTVVDPGKAAVDYLRGDGWTVLEARGLTENGLASTKKTTVYYSAGIADQQNSACVLATTIRVACDSHLPTYGEEDPGVILVVADDFRVPG</sequence>
<feature type="domain" description="Peptidase C14 caspase" evidence="3">
    <location>
        <begin position="9"/>
        <end position="217"/>
    </location>
</feature>
<dbReference type="NCBIfam" id="NF047832">
    <property type="entry name" value="caspase_w_EACC1"/>
    <property type="match status" value="1"/>
</dbReference>
<dbReference type="Pfam" id="PF13399">
    <property type="entry name" value="LytR_C"/>
    <property type="match status" value="1"/>
</dbReference>
<keyword evidence="2" id="KW-0812">Transmembrane</keyword>
<protein>
    <submittedName>
        <fullName evidence="5">Caspase domain-containing protein</fullName>
    </submittedName>
</protein>
<feature type="region of interest" description="Disordered" evidence="1">
    <location>
        <begin position="293"/>
        <end position="344"/>
    </location>
</feature>
<dbReference type="AlphaFoldDB" id="A0A421AXG6"/>
<dbReference type="Proteomes" id="UP000282454">
    <property type="component" value="Unassembled WGS sequence"/>
</dbReference>
<evidence type="ECO:0000259" key="4">
    <source>
        <dbReference type="Pfam" id="PF13399"/>
    </source>
</evidence>
<dbReference type="Gene3D" id="3.40.50.1460">
    <property type="match status" value="1"/>
</dbReference>
<name>A0A421AXG6_9PSEU</name>
<feature type="domain" description="LytR/CpsA/Psr regulator C-terminal" evidence="4">
    <location>
        <begin position="344"/>
        <end position="436"/>
    </location>
</feature>
<accession>A0A421AXG6</accession>
<proteinExistence type="predicted"/>
<reference evidence="5 6" key="1">
    <citation type="submission" date="2018-10" db="EMBL/GenBank/DDBJ databases">
        <title>Genomic Encyclopedia of Archaeal and Bacterial Type Strains, Phase II (KMG-II): from individual species to whole genera.</title>
        <authorList>
            <person name="Goeker M."/>
        </authorList>
    </citation>
    <scope>NUCLEOTIDE SEQUENCE [LARGE SCALE GENOMIC DNA]</scope>
    <source>
        <strain evidence="5 6">DSM 45657</strain>
    </source>
</reference>
<keyword evidence="2" id="KW-1133">Transmembrane helix</keyword>
<evidence type="ECO:0000313" key="5">
    <source>
        <dbReference type="EMBL" id="RLK54481.1"/>
    </source>
</evidence>
<keyword evidence="2" id="KW-0472">Membrane</keyword>
<feature type="transmembrane region" description="Helical" evidence="2">
    <location>
        <begin position="267"/>
        <end position="288"/>
    </location>
</feature>
<feature type="compositionally biased region" description="Low complexity" evidence="1">
    <location>
        <begin position="293"/>
        <end position="316"/>
    </location>
</feature>
<organism evidence="5 6">
    <name type="scientific">Actinokineospora cianjurensis</name>
    <dbReference type="NCBI Taxonomy" id="585224"/>
    <lineage>
        <taxon>Bacteria</taxon>
        <taxon>Bacillati</taxon>
        <taxon>Actinomycetota</taxon>
        <taxon>Actinomycetes</taxon>
        <taxon>Pseudonocardiales</taxon>
        <taxon>Pseudonocardiaceae</taxon>
        <taxon>Actinokineospora</taxon>
    </lineage>
</organism>
<gene>
    <name evidence="5" type="ORF">CLV68_5513</name>
</gene>
<evidence type="ECO:0000256" key="1">
    <source>
        <dbReference type="SAM" id="MobiDB-lite"/>
    </source>
</evidence>
<dbReference type="Gene3D" id="3.30.70.2390">
    <property type="match status" value="1"/>
</dbReference>
<evidence type="ECO:0000313" key="6">
    <source>
        <dbReference type="Proteomes" id="UP000282454"/>
    </source>
</evidence>
<evidence type="ECO:0000256" key="2">
    <source>
        <dbReference type="SAM" id="Phobius"/>
    </source>
</evidence>
<dbReference type="GO" id="GO:0004197">
    <property type="term" value="F:cysteine-type endopeptidase activity"/>
    <property type="evidence" value="ECO:0007669"/>
    <property type="project" value="InterPro"/>
</dbReference>
<feature type="compositionally biased region" description="Low complexity" evidence="1">
    <location>
        <begin position="326"/>
        <end position="344"/>
    </location>
</feature>
<evidence type="ECO:0000259" key="3">
    <source>
        <dbReference type="Pfam" id="PF00656"/>
    </source>
</evidence>
<dbReference type="InterPro" id="IPR011600">
    <property type="entry name" value="Pept_C14_caspase"/>
</dbReference>
<dbReference type="InterPro" id="IPR027381">
    <property type="entry name" value="LytR/CpsA/Psr_C"/>
</dbReference>